<accession>A0ABP3A841</accession>
<name>A0ABP3A841_MYCUL</name>
<sequence>MPTTYFTTTPFENWTRNATELLGTVELDVDFAVGLQAMRAELQRQLAGSELWDQRVGALQVTDAVGGTCGCGYWSVRPMRRPVGPALRGPRRHGRLVAAQPTRSPTALARCAFRHPLRGQPACRDAGNGANEQDPG</sequence>
<dbReference type="EMBL" id="JAOL01000184">
    <property type="protein sequence ID" value="EUA86067.1"/>
    <property type="molecule type" value="Genomic_DNA"/>
</dbReference>
<evidence type="ECO:0000313" key="1">
    <source>
        <dbReference type="EMBL" id="EUA86067.1"/>
    </source>
</evidence>
<dbReference type="Proteomes" id="UP000020681">
    <property type="component" value="Unassembled WGS sequence"/>
</dbReference>
<keyword evidence="2" id="KW-1185">Reference proteome</keyword>
<comment type="caution">
    <text evidence="1">The sequence shown here is derived from an EMBL/GenBank/DDBJ whole genome shotgun (WGS) entry which is preliminary data.</text>
</comment>
<organism evidence="1 2">
    <name type="scientific">Mycobacterium ulcerans str. Harvey</name>
    <dbReference type="NCBI Taxonomy" id="1299332"/>
    <lineage>
        <taxon>Bacteria</taxon>
        <taxon>Bacillati</taxon>
        <taxon>Actinomycetota</taxon>
        <taxon>Actinomycetes</taxon>
        <taxon>Mycobacteriales</taxon>
        <taxon>Mycobacteriaceae</taxon>
        <taxon>Mycobacterium</taxon>
        <taxon>Mycobacterium ulcerans group</taxon>
    </lineage>
</organism>
<gene>
    <name evidence="1" type="primary">mscS</name>
    <name evidence="1" type="ORF">I551_7487</name>
</gene>
<proteinExistence type="predicted"/>
<evidence type="ECO:0000313" key="2">
    <source>
        <dbReference type="Proteomes" id="UP000020681"/>
    </source>
</evidence>
<protein>
    <submittedName>
        <fullName evidence="1">Small-conductance mechanosensitive channel domain protein</fullName>
    </submittedName>
</protein>
<reference evidence="1 2" key="1">
    <citation type="submission" date="2014-01" db="EMBL/GenBank/DDBJ databases">
        <authorList>
            <person name="Dobos K."/>
            <person name="Lenaerts A."/>
            <person name="Ordway D."/>
            <person name="DeGroote M.A."/>
            <person name="Parker T."/>
            <person name="Sizemore C."/>
            <person name="Tallon L.J."/>
            <person name="Sadzewicz L.K."/>
            <person name="Sengamalay N."/>
            <person name="Fraser C.M."/>
            <person name="Hine E."/>
            <person name="Shefchek K.A."/>
            <person name="Das S.P."/>
            <person name="Tettelin H."/>
        </authorList>
    </citation>
    <scope>NUCLEOTIDE SEQUENCE [LARGE SCALE GENOMIC DNA]</scope>
    <source>
        <strain evidence="1 2">Harvey</strain>
    </source>
</reference>